<reference evidence="1 2" key="1">
    <citation type="submission" date="2017-03" db="EMBL/GenBank/DDBJ databases">
        <authorList>
            <person name="Afonso C.L."/>
            <person name="Miller P.J."/>
            <person name="Scott M.A."/>
            <person name="Spackman E."/>
            <person name="Goraichik I."/>
            <person name="Dimitrov K.M."/>
            <person name="Suarez D.L."/>
            <person name="Swayne D.E."/>
        </authorList>
    </citation>
    <scope>NUCLEOTIDE SEQUENCE [LARGE SCALE GENOMIC DNA]</scope>
    <source>
        <strain evidence="1 2">CECT 7745</strain>
    </source>
</reference>
<evidence type="ECO:0000313" key="2">
    <source>
        <dbReference type="Proteomes" id="UP000193224"/>
    </source>
</evidence>
<keyword evidence="2" id="KW-1185">Reference proteome</keyword>
<protein>
    <submittedName>
        <fullName evidence="1">Uncharacterized protein</fullName>
    </submittedName>
</protein>
<dbReference type="Proteomes" id="UP000193224">
    <property type="component" value="Unassembled WGS sequence"/>
</dbReference>
<dbReference type="AlphaFoldDB" id="A0A1X7BWJ7"/>
<name>A0A1X7BWJ7_9RHOB</name>
<gene>
    <name evidence="1" type="ORF">ROA7745_03868</name>
</gene>
<accession>A0A1X7BWJ7</accession>
<dbReference type="EMBL" id="FWXB01000019">
    <property type="protein sequence ID" value="SMC14006.1"/>
    <property type="molecule type" value="Genomic_DNA"/>
</dbReference>
<evidence type="ECO:0000313" key="1">
    <source>
        <dbReference type="EMBL" id="SMC14006.1"/>
    </source>
</evidence>
<organism evidence="1 2">
    <name type="scientific">Roseovarius aestuarii</name>
    <dbReference type="NCBI Taxonomy" id="475083"/>
    <lineage>
        <taxon>Bacteria</taxon>
        <taxon>Pseudomonadati</taxon>
        <taxon>Pseudomonadota</taxon>
        <taxon>Alphaproteobacteria</taxon>
        <taxon>Rhodobacterales</taxon>
        <taxon>Roseobacteraceae</taxon>
        <taxon>Roseovarius</taxon>
    </lineage>
</organism>
<dbReference type="OrthoDB" id="9554411at2"/>
<sequence length="133" mass="14620">MSTLAQIAEELAVFDSDDDTYVEPWAAEELEASEGELKQMGEEAFALALAAYISHNGRCGFANAGSIAFVVNRRRDRPVRATVRVRWRRGINYGSYDRVKTIPAGSRVRLGCTRSGSIPVTDYSYSVIGAQVL</sequence>
<dbReference type="RefSeq" id="WP_139836498.1">
    <property type="nucleotide sequence ID" value="NZ_FWXB01000019.1"/>
</dbReference>
<proteinExistence type="predicted"/>